<sequence>MGGGKPGTTTEQSRSSATPRTALPSEQSPLNGQTVQPCEQIPSPCAESCPHGVPPKETMIQLTQEALLALIHDASTRVAAQAMAQFAAQQSINPPPLLPRRSRELSSAPEEEEQRQEEINSRVSRPKVAQTQEQYPPPPIVATHDSPPIKGSGGHLFGICRRSPRVQPLFRCNFSGSTSTGVKVSNLSEYNETGDLQEHLDKFLC</sequence>
<dbReference type="AlphaFoldDB" id="A0AAW2LI31"/>
<comment type="caution">
    <text evidence="2">The sequence shown here is derived from an EMBL/GenBank/DDBJ whole genome shotgun (WGS) entry which is preliminary data.</text>
</comment>
<protein>
    <submittedName>
        <fullName evidence="2">Uncharacterized protein</fullName>
    </submittedName>
</protein>
<dbReference type="EMBL" id="JACGWK010000013">
    <property type="protein sequence ID" value="KAL0318403.1"/>
    <property type="molecule type" value="Genomic_DNA"/>
</dbReference>
<evidence type="ECO:0000313" key="2">
    <source>
        <dbReference type="EMBL" id="KAL0318403.1"/>
    </source>
</evidence>
<name>A0AAW2LI31_9LAMI</name>
<evidence type="ECO:0000256" key="1">
    <source>
        <dbReference type="SAM" id="MobiDB-lite"/>
    </source>
</evidence>
<reference evidence="2" key="2">
    <citation type="journal article" date="2024" name="Plant">
        <title>Genomic evolution and insights into agronomic trait innovations of Sesamum species.</title>
        <authorList>
            <person name="Miao H."/>
            <person name="Wang L."/>
            <person name="Qu L."/>
            <person name="Liu H."/>
            <person name="Sun Y."/>
            <person name="Le M."/>
            <person name="Wang Q."/>
            <person name="Wei S."/>
            <person name="Zheng Y."/>
            <person name="Lin W."/>
            <person name="Duan Y."/>
            <person name="Cao H."/>
            <person name="Xiong S."/>
            <person name="Wang X."/>
            <person name="Wei L."/>
            <person name="Li C."/>
            <person name="Ma Q."/>
            <person name="Ju M."/>
            <person name="Zhao R."/>
            <person name="Li G."/>
            <person name="Mu C."/>
            <person name="Tian Q."/>
            <person name="Mei H."/>
            <person name="Zhang T."/>
            <person name="Gao T."/>
            <person name="Zhang H."/>
        </authorList>
    </citation>
    <scope>NUCLEOTIDE SEQUENCE</scope>
    <source>
        <strain evidence="2">G01</strain>
    </source>
</reference>
<accession>A0AAW2LI31</accession>
<reference evidence="2" key="1">
    <citation type="submission" date="2020-06" db="EMBL/GenBank/DDBJ databases">
        <authorList>
            <person name="Li T."/>
            <person name="Hu X."/>
            <person name="Zhang T."/>
            <person name="Song X."/>
            <person name="Zhang H."/>
            <person name="Dai N."/>
            <person name="Sheng W."/>
            <person name="Hou X."/>
            <person name="Wei L."/>
        </authorList>
    </citation>
    <scope>NUCLEOTIDE SEQUENCE</scope>
    <source>
        <strain evidence="2">G01</strain>
        <tissue evidence="2">Leaf</tissue>
    </source>
</reference>
<feature type="region of interest" description="Disordered" evidence="1">
    <location>
        <begin position="90"/>
        <end position="146"/>
    </location>
</feature>
<feature type="compositionally biased region" description="Polar residues" evidence="1">
    <location>
        <begin position="7"/>
        <end position="37"/>
    </location>
</feature>
<organism evidence="2">
    <name type="scientific">Sesamum angustifolium</name>
    <dbReference type="NCBI Taxonomy" id="2727405"/>
    <lineage>
        <taxon>Eukaryota</taxon>
        <taxon>Viridiplantae</taxon>
        <taxon>Streptophyta</taxon>
        <taxon>Embryophyta</taxon>
        <taxon>Tracheophyta</taxon>
        <taxon>Spermatophyta</taxon>
        <taxon>Magnoliopsida</taxon>
        <taxon>eudicotyledons</taxon>
        <taxon>Gunneridae</taxon>
        <taxon>Pentapetalae</taxon>
        <taxon>asterids</taxon>
        <taxon>lamiids</taxon>
        <taxon>Lamiales</taxon>
        <taxon>Pedaliaceae</taxon>
        <taxon>Sesamum</taxon>
    </lineage>
</organism>
<proteinExistence type="predicted"/>
<gene>
    <name evidence="2" type="ORF">Sangu_1996500</name>
</gene>
<feature type="region of interest" description="Disordered" evidence="1">
    <location>
        <begin position="1"/>
        <end position="57"/>
    </location>
</feature>